<gene>
    <name evidence="1" type="ORF">HS088_TW18G00524</name>
</gene>
<evidence type="ECO:0000313" key="2">
    <source>
        <dbReference type="Proteomes" id="UP000593562"/>
    </source>
</evidence>
<protein>
    <submittedName>
        <fullName evidence="1">Uncharacterized protein</fullName>
    </submittedName>
</protein>
<evidence type="ECO:0000313" key="1">
    <source>
        <dbReference type="EMBL" id="KAF5731839.1"/>
    </source>
</evidence>
<keyword evidence="2" id="KW-1185">Reference proteome</keyword>
<sequence length="126" mass="14641">MSIALLRKTTLQRLLHGHLKNPIRDTHHILGTQTPQYRAYLRFPHFLRRIREYELYPSSFTSSTTSSSSVGFVGWYLGMLKSWPVFTKSVTAALIYTAADLSSQVRKVPRFEMNIGFAFVLEKWWS</sequence>
<accession>A0A7J7CCI3</accession>
<dbReference type="EMBL" id="JAAARO010000018">
    <property type="protein sequence ID" value="KAF5731839.1"/>
    <property type="molecule type" value="Genomic_DNA"/>
</dbReference>
<dbReference type="Proteomes" id="UP000593562">
    <property type="component" value="Unassembled WGS sequence"/>
</dbReference>
<reference evidence="1 2" key="1">
    <citation type="journal article" date="2020" name="Nat. Commun.">
        <title>Genome of Tripterygium wilfordii and identification of cytochrome P450 involved in triptolide biosynthesis.</title>
        <authorList>
            <person name="Tu L."/>
            <person name="Su P."/>
            <person name="Zhang Z."/>
            <person name="Gao L."/>
            <person name="Wang J."/>
            <person name="Hu T."/>
            <person name="Zhou J."/>
            <person name="Zhang Y."/>
            <person name="Zhao Y."/>
            <person name="Liu Y."/>
            <person name="Song Y."/>
            <person name="Tong Y."/>
            <person name="Lu Y."/>
            <person name="Yang J."/>
            <person name="Xu C."/>
            <person name="Jia M."/>
            <person name="Peters R.J."/>
            <person name="Huang L."/>
            <person name="Gao W."/>
        </authorList>
    </citation>
    <scope>NUCLEOTIDE SEQUENCE [LARGE SCALE GENOMIC DNA]</scope>
    <source>
        <strain evidence="2">cv. XIE 37</strain>
        <tissue evidence="1">Leaf</tissue>
    </source>
</reference>
<dbReference type="InParanoid" id="A0A7J7CCI3"/>
<organism evidence="1 2">
    <name type="scientific">Tripterygium wilfordii</name>
    <name type="common">Thunder God vine</name>
    <dbReference type="NCBI Taxonomy" id="458696"/>
    <lineage>
        <taxon>Eukaryota</taxon>
        <taxon>Viridiplantae</taxon>
        <taxon>Streptophyta</taxon>
        <taxon>Embryophyta</taxon>
        <taxon>Tracheophyta</taxon>
        <taxon>Spermatophyta</taxon>
        <taxon>Magnoliopsida</taxon>
        <taxon>eudicotyledons</taxon>
        <taxon>Gunneridae</taxon>
        <taxon>Pentapetalae</taxon>
        <taxon>rosids</taxon>
        <taxon>fabids</taxon>
        <taxon>Celastrales</taxon>
        <taxon>Celastraceae</taxon>
        <taxon>Tripterygium</taxon>
    </lineage>
</organism>
<dbReference type="AlphaFoldDB" id="A0A7J7CCI3"/>
<comment type="caution">
    <text evidence="1">The sequence shown here is derived from an EMBL/GenBank/DDBJ whole genome shotgun (WGS) entry which is preliminary data.</text>
</comment>
<name>A0A7J7CCI3_TRIWF</name>
<proteinExistence type="predicted"/>